<evidence type="ECO:0000313" key="2">
    <source>
        <dbReference type="EMBL" id="CEI40031.1"/>
    </source>
</evidence>
<proteinExistence type="predicted"/>
<dbReference type="KEGG" id="fvn:FVRRES_12722"/>
<evidence type="ECO:0000256" key="1">
    <source>
        <dbReference type="SAM" id="Coils"/>
    </source>
</evidence>
<keyword evidence="1" id="KW-0175">Coiled coil</keyword>
<protein>
    <recommendedName>
        <fullName evidence="4">Fungal N-terminal domain-containing protein</fullName>
    </recommendedName>
</protein>
<dbReference type="GeneID" id="37264353"/>
<accession>A0A2L2SSC1</accession>
<dbReference type="AlphaFoldDB" id="A0A2L2SSC1"/>
<name>A0A2L2SSC1_9HYPO</name>
<organism evidence="2 3">
    <name type="scientific">Fusarium venenatum</name>
    <dbReference type="NCBI Taxonomy" id="56646"/>
    <lineage>
        <taxon>Eukaryota</taxon>
        <taxon>Fungi</taxon>
        <taxon>Dikarya</taxon>
        <taxon>Ascomycota</taxon>
        <taxon>Pezizomycotina</taxon>
        <taxon>Sordariomycetes</taxon>
        <taxon>Hypocreomycetidae</taxon>
        <taxon>Hypocreales</taxon>
        <taxon>Nectriaceae</taxon>
        <taxon>Fusarium</taxon>
    </lineage>
</organism>
<evidence type="ECO:0008006" key="4">
    <source>
        <dbReference type="Google" id="ProtNLM"/>
    </source>
</evidence>
<evidence type="ECO:0000313" key="3">
    <source>
        <dbReference type="Proteomes" id="UP000245910"/>
    </source>
</evidence>
<feature type="coiled-coil region" evidence="1">
    <location>
        <begin position="31"/>
        <end position="58"/>
    </location>
</feature>
<reference evidence="3" key="1">
    <citation type="submission" date="2014-10" db="EMBL/GenBank/DDBJ databases">
        <authorList>
            <person name="King R."/>
        </authorList>
    </citation>
    <scope>NUCLEOTIDE SEQUENCE [LARGE SCALE GENOMIC DNA]</scope>
    <source>
        <strain evidence="3">A3/5</strain>
    </source>
</reference>
<dbReference type="Proteomes" id="UP000245910">
    <property type="component" value="Chromosome IIII"/>
</dbReference>
<sequence>MDGLSIVTACFAFIEIADKTSKAISDFVRGCKGARNDLAFVKQELLALKRTLNLLKDLVSNEDERDLTNNPKRDIWDIIQNLRGIASISKNDL</sequence>
<dbReference type="RefSeq" id="XP_025582421.1">
    <property type="nucleotide sequence ID" value="XM_025728012.2"/>
</dbReference>
<dbReference type="EMBL" id="LN649232">
    <property type="protein sequence ID" value="CEI40031.1"/>
    <property type="molecule type" value="Genomic_DNA"/>
</dbReference>
<keyword evidence="3" id="KW-1185">Reference proteome</keyword>